<comment type="caution">
    <text evidence="16">The sequence shown here is derived from an EMBL/GenBank/DDBJ whole genome shotgun (WGS) entry which is preliminary data.</text>
</comment>
<dbReference type="PANTHER" id="PTHR18968:SF13">
    <property type="entry name" value="ACETOLACTATE SYNTHASE CATALYTIC SUBUNIT, MITOCHONDRIAL"/>
    <property type="match status" value="1"/>
</dbReference>
<gene>
    <name evidence="16" type="primary">ilvB</name>
    <name evidence="16" type="ORF">DLJ74_14330</name>
</gene>
<dbReference type="InterPro" id="IPR029061">
    <property type="entry name" value="THDP-binding"/>
</dbReference>
<evidence type="ECO:0000313" key="17">
    <source>
        <dbReference type="Proteomes" id="UP000245624"/>
    </source>
</evidence>
<keyword evidence="5 12" id="KW-0028">Amino-acid biosynthesis</keyword>
<dbReference type="NCBIfam" id="TIGR00118">
    <property type="entry name" value="acolac_lg"/>
    <property type="match status" value="1"/>
</dbReference>
<comment type="cofactor">
    <cofactor evidence="12">
        <name>Mg(2+)</name>
        <dbReference type="ChEBI" id="CHEBI:18420"/>
    </cofactor>
    <text evidence="12">Binds 1 Mg(2+) ion per subunit.</text>
</comment>
<feature type="domain" description="Thiamine pyrophosphate enzyme N-terminal TPP-binding" evidence="15">
    <location>
        <begin position="13"/>
        <end position="110"/>
    </location>
</feature>
<dbReference type="FunFam" id="3.40.50.1220:FF:000008">
    <property type="entry name" value="Acetolactate synthase"/>
    <property type="match status" value="1"/>
</dbReference>
<dbReference type="InterPro" id="IPR011766">
    <property type="entry name" value="TPP_enzyme_TPP-bd"/>
</dbReference>
<dbReference type="GO" id="GO:0030976">
    <property type="term" value="F:thiamine pyrophosphate binding"/>
    <property type="evidence" value="ECO:0007669"/>
    <property type="project" value="UniProtKB-UniRule"/>
</dbReference>
<dbReference type="InterPro" id="IPR000399">
    <property type="entry name" value="TPP-bd_CS"/>
</dbReference>
<feature type="domain" description="Thiamine pyrophosphate enzyme TPP-binding" evidence="14">
    <location>
        <begin position="375"/>
        <end position="522"/>
    </location>
</feature>
<evidence type="ECO:0000256" key="8">
    <source>
        <dbReference type="ARBA" id="ARBA00022842"/>
    </source>
</evidence>
<dbReference type="GO" id="GO:0003984">
    <property type="term" value="F:acetolactate synthase activity"/>
    <property type="evidence" value="ECO:0007669"/>
    <property type="project" value="UniProtKB-EC"/>
</dbReference>
<protein>
    <recommendedName>
        <fullName evidence="4 12">Acetolactate synthase</fullName>
        <ecNumber evidence="4 12">2.2.1.6</ecNumber>
    </recommendedName>
</protein>
<comment type="pathway">
    <text evidence="2 12">Amino-acid biosynthesis; L-valine biosynthesis; L-valine from pyruvate: step 1/4.</text>
</comment>
<evidence type="ECO:0000256" key="5">
    <source>
        <dbReference type="ARBA" id="ARBA00022605"/>
    </source>
</evidence>
<dbReference type="EMBL" id="QGTD01000013">
    <property type="protein sequence ID" value="PWU67630.1"/>
    <property type="molecule type" value="Genomic_DNA"/>
</dbReference>
<proteinExistence type="inferred from homology"/>
<dbReference type="InterPro" id="IPR039368">
    <property type="entry name" value="AHAS_TPP"/>
</dbReference>
<dbReference type="PANTHER" id="PTHR18968">
    <property type="entry name" value="THIAMINE PYROPHOSPHATE ENZYMES"/>
    <property type="match status" value="1"/>
</dbReference>
<dbReference type="FunFam" id="3.40.50.970:FF:000016">
    <property type="entry name" value="Acetolactate synthase"/>
    <property type="match status" value="1"/>
</dbReference>
<comment type="pathway">
    <text evidence="1 12">Amino-acid biosynthesis; L-isoleucine biosynthesis; L-isoleucine from 2-oxobutanoate: step 1/4.</text>
</comment>
<dbReference type="PROSITE" id="PS00187">
    <property type="entry name" value="TPP_ENZYMES"/>
    <property type="match status" value="1"/>
</dbReference>
<comment type="catalytic activity">
    <reaction evidence="11 12">
        <text>2 pyruvate + H(+) = (2S)-2-acetolactate + CO2</text>
        <dbReference type="Rhea" id="RHEA:25249"/>
        <dbReference type="ChEBI" id="CHEBI:15361"/>
        <dbReference type="ChEBI" id="CHEBI:15378"/>
        <dbReference type="ChEBI" id="CHEBI:16526"/>
        <dbReference type="ChEBI" id="CHEBI:58476"/>
        <dbReference type="EC" id="2.2.1.6"/>
    </reaction>
</comment>
<keyword evidence="9 12" id="KW-0786">Thiamine pyrophosphate</keyword>
<keyword evidence="10 12" id="KW-0100">Branched-chain amino acid biosynthesis</keyword>
<evidence type="ECO:0000256" key="2">
    <source>
        <dbReference type="ARBA" id="ARBA00005025"/>
    </source>
</evidence>
<evidence type="ECO:0000256" key="9">
    <source>
        <dbReference type="ARBA" id="ARBA00023052"/>
    </source>
</evidence>
<keyword evidence="6 12" id="KW-0808">Transferase</keyword>
<dbReference type="UniPathway" id="UPA00049">
    <property type="reaction ID" value="UER00059"/>
</dbReference>
<dbReference type="EC" id="2.2.1.6" evidence="4 12"/>
<dbReference type="Pfam" id="PF02776">
    <property type="entry name" value="TPP_enzyme_N"/>
    <property type="match status" value="1"/>
</dbReference>
<dbReference type="UniPathway" id="UPA00047">
    <property type="reaction ID" value="UER00055"/>
</dbReference>
<dbReference type="GO" id="GO:0009099">
    <property type="term" value="P:L-valine biosynthetic process"/>
    <property type="evidence" value="ECO:0007669"/>
    <property type="project" value="UniProtKB-UniPathway"/>
</dbReference>
<evidence type="ECO:0000256" key="11">
    <source>
        <dbReference type="ARBA" id="ARBA00048670"/>
    </source>
</evidence>
<evidence type="ECO:0000256" key="3">
    <source>
        <dbReference type="ARBA" id="ARBA00007812"/>
    </source>
</evidence>
<evidence type="ECO:0000256" key="7">
    <source>
        <dbReference type="ARBA" id="ARBA00022723"/>
    </source>
</evidence>
<dbReference type="CDD" id="cd07035">
    <property type="entry name" value="TPP_PYR_POX_like"/>
    <property type="match status" value="1"/>
</dbReference>
<sequence length="547" mass="60914">MQRVEERQYQKWEELFIQSLEKQHVDTIFGSRSHPMFTSNKKDFTQYLLTHEQAILHAGDGYARATGKVGIAFIPTKYGITNAVTGIATAQLDSVPMVVFIQQEHALDVEAIMNPICKHYFKLQQLTELPPIVEKACTLANAGRPGVVIVEYDNKLFQREWKENGAIKQMHIIPPKSLTIQNHQIKRIVEEIKKAKKPVLLVGGGTIISGASKALNEFLTLTEIPFVSTLMGLGAIDVGNRLHLGMVGMHGTFAANKAVHQCDLLICLGVRFSDRITGKTKGFSPHSTKIQIEIDPVEVNKNIMVDLPIIGDVKEVLEAVNQQLSTLKAGHWQEEVVTWKKTSPQFSYSTSELKPDSIIQCLYKNAEDHVIVTTDVGQHQMWTALHFPFQQPRHFLTSGGFGTMGYGLPAAIGAAVCQPNQPVVCVSGDGSIQMNIQELLTVAKYRLNIKIAILRNGYLGMVRQWQQLFYKHKYSQVKIASPDFLLLAKSFGIKAFQITAKDNLEKIMEEAFQIDGPVLLDFLIEEEVNVYPIVPPGGNNTDAISGE</sequence>
<reference evidence="16 17" key="1">
    <citation type="submission" date="2018-05" db="EMBL/GenBank/DDBJ databases">
        <title>Genomic analysis of Gracilibacillus dipsosauri DD1 reveals novel features of a salt-tolerant amylase.</title>
        <authorList>
            <person name="Deutch C.E."/>
            <person name="Yang S."/>
        </authorList>
    </citation>
    <scope>NUCLEOTIDE SEQUENCE [LARGE SCALE GENOMIC DNA]</scope>
    <source>
        <strain evidence="16 17">DD1</strain>
    </source>
</reference>
<evidence type="ECO:0000313" key="16">
    <source>
        <dbReference type="EMBL" id="PWU67630.1"/>
    </source>
</evidence>
<dbReference type="AlphaFoldDB" id="A0A317KY21"/>
<evidence type="ECO:0000256" key="10">
    <source>
        <dbReference type="ARBA" id="ARBA00023304"/>
    </source>
</evidence>
<evidence type="ECO:0000259" key="15">
    <source>
        <dbReference type="Pfam" id="PF02776"/>
    </source>
</evidence>
<comment type="similarity">
    <text evidence="3 12">Belongs to the TPP enzyme family.</text>
</comment>
<evidence type="ECO:0000256" key="1">
    <source>
        <dbReference type="ARBA" id="ARBA00004974"/>
    </source>
</evidence>
<dbReference type="GO" id="GO:0005948">
    <property type="term" value="C:acetolactate synthase complex"/>
    <property type="evidence" value="ECO:0007669"/>
    <property type="project" value="TreeGrafter"/>
</dbReference>
<dbReference type="OrthoDB" id="4494979at2"/>
<dbReference type="CDD" id="cd02015">
    <property type="entry name" value="TPP_AHAS"/>
    <property type="match status" value="1"/>
</dbReference>
<evidence type="ECO:0000259" key="14">
    <source>
        <dbReference type="Pfam" id="PF02775"/>
    </source>
</evidence>
<organism evidence="16 17">
    <name type="scientific">Gracilibacillus dipsosauri</name>
    <dbReference type="NCBI Taxonomy" id="178340"/>
    <lineage>
        <taxon>Bacteria</taxon>
        <taxon>Bacillati</taxon>
        <taxon>Bacillota</taxon>
        <taxon>Bacilli</taxon>
        <taxon>Bacillales</taxon>
        <taxon>Bacillaceae</taxon>
        <taxon>Gracilibacillus</taxon>
    </lineage>
</organism>
<dbReference type="GO" id="GO:0009097">
    <property type="term" value="P:isoleucine biosynthetic process"/>
    <property type="evidence" value="ECO:0007669"/>
    <property type="project" value="UniProtKB-UniPathway"/>
</dbReference>
<dbReference type="InterPro" id="IPR012001">
    <property type="entry name" value="Thiamin_PyroP_enz_TPP-bd_dom"/>
</dbReference>
<dbReference type="GO" id="GO:0000287">
    <property type="term" value="F:magnesium ion binding"/>
    <property type="evidence" value="ECO:0007669"/>
    <property type="project" value="UniProtKB-UniRule"/>
</dbReference>
<dbReference type="InterPro" id="IPR045229">
    <property type="entry name" value="TPP_enz"/>
</dbReference>
<evidence type="ECO:0000256" key="4">
    <source>
        <dbReference type="ARBA" id="ARBA00013145"/>
    </source>
</evidence>
<dbReference type="SUPFAM" id="SSF52518">
    <property type="entry name" value="Thiamin diphosphate-binding fold (THDP-binding)"/>
    <property type="match status" value="2"/>
</dbReference>
<dbReference type="SUPFAM" id="SSF52467">
    <property type="entry name" value="DHS-like NAD/FAD-binding domain"/>
    <property type="match status" value="1"/>
</dbReference>
<name>A0A317KY21_9BACI</name>
<dbReference type="Gene3D" id="3.40.50.970">
    <property type="match status" value="2"/>
</dbReference>
<evidence type="ECO:0000256" key="12">
    <source>
        <dbReference type="RuleBase" id="RU003591"/>
    </source>
</evidence>
<dbReference type="Gene3D" id="3.40.50.1220">
    <property type="entry name" value="TPP-binding domain"/>
    <property type="match status" value="1"/>
</dbReference>
<feature type="domain" description="Thiamine pyrophosphate enzyme central" evidence="13">
    <location>
        <begin position="185"/>
        <end position="319"/>
    </location>
</feature>
<dbReference type="InterPro" id="IPR029035">
    <property type="entry name" value="DHS-like_NAD/FAD-binding_dom"/>
</dbReference>
<dbReference type="Pfam" id="PF00205">
    <property type="entry name" value="TPP_enzyme_M"/>
    <property type="match status" value="1"/>
</dbReference>
<accession>A0A317KY21</accession>
<dbReference type="InterPro" id="IPR012000">
    <property type="entry name" value="Thiamin_PyroP_enz_cen_dom"/>
</dbReference>
<keyword evidence="8 12" id="KW-0460">Magnesium</keyword>
<dbReference type="RefSeq" id="WP_109984980.1">
    <property type="nucleotide sequence ID" value="NZ_QGTD01000013.1"/>
</dbReference>
<dbReference type="GO" id="GO:0050660">
    <property type="term" value="F:flavin adenine dinucleotide binding"/>
    <property type="evidence" value="ECO:0007669"/>
    <property type="project" value="InterPro"/>
</dbReference>
<evidence type="ECO:0000256" key="6">
    <source>
        <dbReference type="ARBA" id="ARBA00022679"/>
    </source>
</evidence>
<keyword evidence="17" id="KW-1185">Reference proteome</keyword>
<dbReference type="Pfam" id="PF02775">
    <property type="entry name" value="TPP_enzyme_C"/>
    <property type="match status" value="1"/>
</dbReference>
<dbReference type="InterPro" id="IPR012846">
    <property type="entry name" value="Acetolactate_synth_lsu"/>
</dbReference>
<dbReference type="Proteomes" id="UP000245624">
    <property type="component" value="Unassembled WGS sequence"/>
</dbReference>
<evidence type="ECO:0000259" key="13">
    <source>
        <dbReference type="Pfam" id="PF00205"/>
    </source>
</evidence>
<comment type="cofactor">
    <cofactor evidence="12">
        <name>thiamine diphosphate</name>
        <dbReference type="ChEBI" id="CHEBI:58937"/>
    </cofactor>
    <text evidence="12">Binds 1 thiamine pyrophosphate per subunit.</text>
</comment>
<keyword evidence="7 12" id="KW-0479">Metal-binding</keyword>